<dbReference type="GO" id="GO:0050821">
    <property type="term" value="P:protein stabilization"/>
    <property type="evidence" value="ECO:0007669"/>
    <property type="project" value="TreeGrafter"/>
</dbReference>
<keyword evidence="2 4" id="KW-0732">Signal</keyword>
<protein>
    <submittedName>
        <fullName evidence="5">Periplasmic chaperone for outer membrane proteins Skp</fullName>
    </submittedName>
</protein>
<evidence type="ECO:0000256" key="1">
    <source>
        <dbReference type="ARBA" id="ARBA00009091"/>
    </source>
</evidence>
<proteinExistence type="inferred from homology"/>
<dbReference type="InterPro" id="IPR024930">
    <property type="entry name" value="Skp_dom_sf"/>
</dbReference>
<name>A0A315YWE8_SEDFL</name>
<dbReference type="InterPro" id="IPR005632">
    <property type="entry name" value="Chaperone_Skp"/>
</dbReference>
<dbReference type="Pfam" id="PF03938">
    <property type="entry name" value="OmpH"/>
    <property type="match status" value="1"/>
</dbReference>
<evidence type="ECO:0000256" key="4">
    <source>
        <dbReference type="SAM" id="SignalP"/>
    </source>
</evidence>
<dbReference type="SUPFAM" id="SSF111384">
    <property type="entry name" value="OmpH-like"/>
    <property type="match status" value="1"/>
</dbReference>
<dbReference type="PANTHER" id="PTHR35089:SF1">
    <property type="entry name" value="CHAPERONE PROTEIN SKP"/>
    <property type="match status" value="1"/>
</dbReference>
<dbReference type="SMART" id="SM00935">
    <property type="entry name" value="OmpH"/>
    <property type="match status" value="1"/>
</dbReference>
<evidence type="ECO:0000256" key="2">
    <source>
        <dbReference type="ARBA" id="ARBA00022729"/>
    </source>
</evidence>
<feature type="coiled-coil region" evidence="3">
    <location>
        <begin position="59"/>
        <end position="86"/>
    </location>
</feature>
<dbReference type="EMBL" id="QGDO01000011">
    <property type="protein sequence ID" value="PWJ34100.1"/>
    <property type="molecule type" value="Genomic_DNA"/>
</dbReference>
<sequence>MKKFLIVTVLGLMALFSACQQQGGAVQTAQGDVQKIAIINNDSLSTYYAYAEDRFADFRKKVDKGEKQLQTRAQKLQQEFDRFQKKAQAGLMSNNDMQKKQQELLLKRDELAVAQQSQAQGLATEEVEMREEIRKRVKAYIDEYCKTQNFSVVLGVDAANATLIWSTPNTVDITEAVIEGLNKAYEEEQKTEAAEEAEAEKK</sequence>
<keyword evidence="3" id="KW-0175">Coiled coil</keyword>
<accession>A0A315YWE8</accession>
<reference evidence="5 6" key="1">
    <citation type="submission" date="2018-03" db="EMBL/GenBank/DDBJ databases">
        <title>Genomic Encyclopedia of Archaeal and Bacterial Type Strains, Phase II (KMG-II): from individual species to whole genera.</title>
        <authorList>
            <person name="Goeker M."/>
        </authorList>
    </citation>
    <scope>NUCLEOTIDE SEQUENCE [LARGE SCALE GENOMIC DNA]</scope>
    <source>
        <strain evidence="5 6">DSM 28229</strain>
    </source>
</reference>
<dbReference type="OrthoDB" id="1493259at2"/>
<dbReference type="Gene3D" id="3.30.910.20">
    <property type="entry name" value="Skp domain"/>
    <property type="match status" value="1"/>
</dbReference>
<dbReference type="Proteomes" id="UP000245535">
    <property type="component" value="Unassembled WGS sequence"/>
</dbReference>
<feature type="signal peptide" evidence="4">
    <location>
        <begin position="1"/>
        <end position="20"/>
    </location>
</feature>
<dbReference type="PANTHER" id="PTHR35089">
    <property type="entry name" value="CHAPERONE PROTEIN SKP"/>
    <property type="match status" value="1"/>
</dbReference>
<dbReference type="AlphaFoldDB" id="A0A315YWE8"/>
<dbReference type="GO" id="GO:0051082">
    <property type="term" value="F:unfolded protein binding"/>
    <property type="evidence" value="ECO:0007669"/>
    <property type="project" value="InterPro"/>
</dbReference>
<gene>
    <name evidence="5" type="ORF">BC781_11110</name>
</gene>
<evidence type="ECO:0000313" key="6">
    <source>
        <dbReference type="Proteomes" id="UP000245535"/>
    </source>
</evidence>
<feature type="chain" id="PRO_5016258636" evidence="4">
    <location>
        <begin position="21"/>
        <end position="202"/>
    </location>
</feature>
<organism evidence="5 6">
    <name type="scientific">Sediminitomix flava</name>
    <dbReference type="NCBI Taxonomy" id="379075"/>
    <lineage>
        <taxon>Bacteria</taxon>
        <taxon>Pseudomonadati</taxon>
        <taxon>Bacteroidota</taxon>
        <taxon>Cytophagia</taxon>
        <taxon>Cytophagales</taxon>
        <taxon>Flammeovirgaceae</taxon>
        <taxon>Sediminitomix</taxon>
    </lineage>
</organism>
<comment type="caution">
    <text evidence="5">The sequence shown here is derived from an EMBL/GenBank/DDBJ whole genome shotgun (WGS) entry which is preliminary data.</text>
</comment>
<evidence type="ECO:0000313" key="5">
    <source>
        <dbReference type="EMBL" id="PWJ34100.1"/>
    </source>
</evidence>
<dbReference type="RefSeq" id="WP_109622878.1">
    <property type="nucleotide sequence ID" value="NZ_QGDO01000011.1"/>
</dbReference>
<dbReference type="PROSITE" id="PS51257">
    <property type="entry name" value="PROKAR_LIPOPROTEIN"/>
    <property type="match status" value="1"/>
</dbReference>
<comment type="similarity">
    <text evidence="1">Belongs to the Skp family.</text>
</comment>
<keyword evidence="6" id="KW-1185">Reference proteome</keyword>
<dbReference type="GO" id="GO:0005829">
    <property type="term" value="C:cytosol"/>
    <property type="evidence" value="ECO:0007669"/>
    <property type="project" value="TreeGrafter"/>
</dbReference>
<evidence type="ECO:0000256" key="3">
    <source>
        <dbReference type="SAM" id="Coils"/>
    </source>
</evidence>